<proteinExistence type="predicted"/>
<reference evidence="1 2" key="1">
    <citation type="submission" date="2021-01" db="EMBL/GenBank/DDBJ databases">
        <title>WGS of actinomycetes isolated from Thailand.</title>
        <authorList>
            <person name="Thawai C."/>
        </authorList>
    </citation>
    <scope>NUCLEOTIDE SEQUENCE [LARGE SCALE GENOMIC DNA]</scope>
    <source>
        <strain evidence="1 2">CH5-8</strain>
    </source>
</reference>
<evidence type="ECO:0000313" key="2">
    <source>
        <dbReference type="Proteomes" id="UP000621386"/>
    </source>
</evidence>
<protein>
    <submittedName>
        <fullName evidence="1">Uncharacterized protein</fullName>
    </submittedName>
</protein>
<dbReference type="EMBL" id="JAERRH010000004">
    <property type="protein sequence ID" value="MBL1105918.1"/>
    <property type="molecule type" value="Genomic_DNA"/>
</dbReference>
<sequence length="71" mass="7642">MTDRSFGMGERVAECDSEHAPGECTAHAHPASAASPINGKQLIEFLNYAEIGGTSACHNPAMTRWRQGVLR</sequence>
<name>A0ABS1P0N9_9ACTN</name>
<accession>A0ABS1P0N9</accession>
<comment type="caution">
    <text evidence="1">The sequence shown here is derived from an EMBL/GenBank/DDBJ whole genome shotgun (WGS) entry which is preliminary data.</text>
</comment>
<dbReference type="RefSeq" id="WP_201817524.1">
    <property type="nucleotide sequence ID" value="NZ_JAERRH010000004.1"/>
</dbReference>
<evidence type="ECO:0000313" key="1">
    <source>
        <dbReference type="EMBL" id="MBL1105918.1"/>
    </source>
</evidence>
<keyword evidence="2" id="KW-1185">Reference proteome</keyword>
<organism evidence="1 2">
    <name type="scientific">Streptomyces musisoli</name>
    <dbReference type="NCBI Taxonomy" id="2802280"/>
    <lineage>
        <taxon>Bacteria</taxon>
        <taxon>Bacillati</taxon>
        <taxon>Actinomycetota</taxon>
        <taxon>Actinomycetes</taxon>
        <taxon>Kitasatosporales</taxon>
        <taxon>Streptomycetaceae</taxon>
        <taxon>Streptomyces</taxon>
    </lineage>
</organism>
<gene>
    <name evidence="1" type="ORF">JK361_15200</name>
</gene>
<dbReference type="Proteomes" id="UP000621386">
    <property type="component" value="Unassembled WGS sequence"/>
</dbReference>